<dbReference type="SMART" id="SM00825">
    <property type="entry name" value="PKS_KS"/>
    <property type="match status" value="1"/>
</dbReference>
<name>A0ABS4LEM2_STRAV</name>
<evidence type="ECO:0000259" key="5">
    <source>
        <dbReference type="PROSITE" id="PS52004"/>
    </source>
</evidence>
<comment type="similarity">
    <text evidence="1 4">Belongs to the thiolase-like superfamily. Beta-ketoacyl-ACP synthases family.</text>
</comment>
<evidence type="ECO:0000313" key="7">
    <source>
        <dbReference type="Proteomes" id="UP001519310"/>
    </source>
</evidence>
<keyword evidence="2 4" id="KW-0808">Transferase</keyword>
<dbReference type="InterPro" id="IPR020841">
    <property type="entry name" value="PKS_Beta-ketoAc_synthase_dom"/>
</dbReference>
<protein>
    <submittedName>
        <fullName evidence="6">3-oxoacyl-[acyl-carrier-protein] synthase II</fullName>
        <ecNumber evidence="6">2.3.1.179</ecNumber>
    </submittedName>
</protein>
<dbReference type="CDD" id="cd00834">
    <property type="entry name" value="KAS_I_II"/>
    <property type="match status" value="1"/>
</dbReference>
<proteinExistence type="inferred from homology"/>
<dbReference type="Pfam" id="PF02801">
    <property type="entry name" value="Ketoacyl-synt_C"/>
    <property type="match status" value="1"/>
</dbReference>
<dbReference type="InterPro" id="IPR018201">
    <property type="entry name" value="Ketoacyl_synth_AS"/>
</dbReference>
<evidence type="ECO:0000256" key="4">
    <source>
        <dbReference type="RuleBase" id="RU003694"/>
    </source>
</evidence>
<dbReference type="InterPro" id="IPR016039">
    <property type="entry name" value="Thiolase-like"/>
</dbReference>
<keyword evidence="7" id="KW-1185">Reference proteome</keyword>
<dbReference type="Pfam" id="PF00109">
    <property type="entry name" value="ketoacyl-synt"/>
    <property type="match status" value="1"/>
</dbReference>
<dbReference type="GO" id="GO:0004315">
    <property type="term" value="F:3-oxoacyl-[acyl-carrier-protein] synthase activity"/>
    <property type="evidence" value="ECO:0007669"/>
    <property type="project" value="UniProtKB-EC"/>
</dbReference>
<evidence type="ECO:0000256" key="2">
    <source>
        <dbReference type="ARBA" id="ARBA00022679"/>
    </source>
</evidence>
<dbReference type="InterPro" id="IPR014031">
    <property type="entry name" value="Ketoacyl_synth_C"/>
</dbReference>
<dbReference type="PANTHER" id="PTHR11712:SF336">
    <property type="entry name" value="3-OXOACYL-[ACYL-CARRIER-PROTEIN] SYNTHASE, MITOCHONDRIAL"/>
    <property type="match status" value="1"/>
</dbReference>
<dbReference type="EMBL" id="JAGGLQ010000018">
    <property type="protein sequence ID" value="MBP2040562.1"/>
    <property type="molecule type" value="Genomic_DNA"/>
</dbReference>
<dbReference type="PROSITE" id="PS51257">
    <property type="entry name" value="PROKAR_LIPOPROTEIN"/>
    <property type="match status" value="1"/>
</dbReference>
<sequence>MMNGKGSGGRRVAVTGIGVVSACGTGAEAFWEGLFRAPPDGHRELAEWDPSPWMELREARHTDRFTQFAVAAADMAHRDAGLTEVDAERSGVVVATALAGVSTFERQSVIHHERGGRRVSPFLVPMMMANAAAATVAMRQGWRGPCESLETACAAATHAIGHAARMIADGTCDRMLAGGTEAAITPTIVAGFTNMRALSSTGRTRPFDAERDGFAIAEGAAVLVLEDWDTAVARGATIHGEILGSASTADAHDITMPAPGGGDAARCIRLALEDAGVRPQDVRQINAHGTGTLRNDEAETRAILSVFDECPPVTSTKGATGHAFGAGGALEAVAVLLSMRHGRIPPTIGLTTVDPALAVDVVTGEGRTWQPGPALTQSFGFGGHNGVLVLGPAG</sequence>
<dbReference type="PANTHER" id="PTHR11712">
    <property type="entry name" value="POLYKETIDE SYNTHASE-RELATED"/>
    <property type="match status" value="1"/>
</dbReference>
<organism evidence="6 7">
    <name type="scientific">Streptomyces avidinii</name>
    <dbReference type="NCBI Taxonomy" id="1895"/>
    <lineage>
        <taxon>Bacteria</taxon>
        <taxon>Bacillati</taxon>
        <taxon>Actinomycetota</taxon>
        <taxon>Actinomycetes</taxon>
        <taxon>Kitasatosporales</taxon>
        <taxon>Streptomycetaceae</taxon>
        <taxon>Streptomyces</taxon>
    </lineage>
</organism>
<dbReference type="InterPro" id="IPR014030">
    <property type="entry name" value="Ketoacyl_synth_N"/>
</dbReference>
<accession>A0ABS4LEM2</accession>
<dbReference type="PROSITE" id="PS00606">
    <property type="entry name" value="KS3_1"/>
    <property type="match status" value="1"/>
</dbReference>
<dbReference type="InterPro" id="IPR000794">
    <property type="entry name" value="Beta-ketoacyl_synthase"/>
</dbReference>
<dbReference type="Proteomes" id="UP001519310">
    <property type="component" value="Unassembled WGS sequence"/>
</dbReference>
<dbReference type="EC" id="2.3.1.179" evidence="6"/>
<reference evidence="6 7" key="1">
    <citation type="submission" date="2021-03" db="EMBL/GenBank/DDBJ databases">
        <title>Genomic Encyclopedia of Type Strains, Phase IV (KMG-IV): sequencing the most valuable type-strain genomes for metagenomic binning, comparative biology and taxonomic classification.</title>
        <authorList>
            <person name="Goeker M."/>
        </authorList>
    </citation>
    <scope>NUCLEOTIDE SEQUENCE [LARGE SCALE GENOMIC DNA]</scope>
    <source>
        <strain evidence="6 7">DSM 40526</strain>
    </source>
</reference>
<evidence type="ECO:0000256" key="1">
    <source>
        <dbReference type="ARBA" id="ARBA00008467"/>
    </source>
</evidence>
<keyword evidence="3 6" id="KW-0012">Acyltransferase</keyword>
<comment type="caution">
    <text evidence="6">The sequence shown here is derived from an EMBL/GenBank/DDBJ whole genome shotgun (WGS) entry which is preliminary data.</text>
</comment>
<feature type="domain" description="Ketosynthase family 3 (KS3)" evidence="5">
    <location>
        <begin position="9"/>
        <end position="392"/>
    </location>
</feature>
<dbReference type="Gene3D" id="3.40.47.10">
    <property type="match status" value="1"/>
</dbReference>
<evidence type="ECO:0000256" key="3">
    <source>
        <dbReference type="ARBA" id="ARBA00023315"/>
    </source>
</evidence>
<dbReference type="SUPFAM" id="SSF53901">
    <property type="entry name" value="Thiolase-like"/>
    <property type="match status" value="2"/>
</dbReference>
<gene>
    <name evidence="6" type="ORF">J2Z77_006417</name>
</gene>
<evidence type="ECO:0000313" key="6">
    <source>
        <dbReference type="EMBL" id="MBP2040562.1"/>
    </source>
</evidence>
<dbReference type="PROSITE" id="PS52004">
    <property type="entry name" value="KS3_2"/>
    <property type="match status" value="1"/>
</dbReference>